<reference evidence="2" key="1">
    <citation type="journal article" date="2014" name="Science">
        <title>Ancient hybridizations among the ancestral genomes of bread wheat.</title>
        <authorList>
            <consortium name="International Wheat Genome Sequencing Consortium,"/>
            <person name="Marcussen T."/>
            <person name="Sandve S.R."/>
            <person name="Heier L."/>
            <person name="Spannagl M."/>
            <person name="Pfeifer M."/>
            <person name="Jakobsen K.S."/>
            <person name="Wulff B.B."/>
            <person name="Steuernagel B."/>
            <person name="Mayer K.F."/>
            <person name="Olsen O.A."/>
        </authorList>
    </citation>
    <scope>NUCLEOTIDE SEQUENCE [LARGE SCALE GENOMIC DNA]</scope>
    <source>
        <strain evidence="2">cv. AL8/78</strain>
    </source>
</reference>
<name>A0A453H8C4_AEGTS</name>
<reference evidence="1" key="3">
    <citation type="journal article" date="2017" name="Nature">
        <title>Genome sequence of the progenitor of the wheat D genome Aegilops tauschii.</title>
        <authorList>
            <person name="Luo M.C."/>
            <person name="Gu Y.Q."/>
            <person name="Puiu D."/>
            <person name="Wang H."/>
            <person name="Twardziok S.O."/>
            <person name="Deal K.R."/>
            <person name="Huo N."/>
            <person name="Zhu T."/>
            <person name="Wang L."/>
            <person name="Wang Y."/>
            <person name="McGuire P.E."/>
            <person name="Liu S."/>
            <person name="Long H."/>
            <person name="Ramasamy R.K."/>
            <person name="Rodriguez J.C."/>
            <person name="Van S.L."/>
            <person name="Yuan L."/>
            <person name="Wang Z."/>
            <person name="Xia Z."/>
            <person name="Xiao L."/>
            <person name="Anderson O.D."/>
            <person name="Ouyang S."/>
            <person name="Liang Y."/>
            <person name="Zimin A.V."/>
            <person name="Pertea G."/>
            <person name="Qi P."/>
            <person name="Bennetzen J.L."/>
            <person name="Dai X."/>
            <person name="Dawson M.W."/>
            <person name="Muller H.G."/>
            <person name="Kugler K."/>
            <person name="Rivarola-Duarte L."/>
            <person name="Spannagl M."/>
            <person name="Mayer K.F.X."/>
            <person name="Lu F.H."/>
            <person name="Bevan M.W."/>
            <person name="Leroy P."/>
            <person name="Li P."/>
            <person name="You F.M."/>
            <person name="Sun Q."/>
            <person name="Liu Z."/>
            <person name="Lyons E."/>
            <person name="Wicker T."/>
            <person name="Salzberg S.L."/>
            <person name="Devos K.M."/>
            <person name="Dvorak J."/>
        </authorList>
    </citation>
    <scope>NUCLEOTIDE SEQUENCE [LARGE SCALE GENOMIC DNA]</scope>
    <source>
        <strain evidence="1">cv. AL8/78</strain>
    </source>
</reference>
<dbReference type="Gramene" id="AET4Gv20104900.1">
    <property type="protein sequence ID" value="AET4Gv20104900.1"/>
    <property type="gene ID" value="AET4Gv20104900"/>
</dbReference>
<reference evidence="1" key="5">
    <citation type="journal article" date="2021" name="G3 (Bethesda)">
        <title>Aegilops tauschii genome assembly Aet v5.0 features greater sequence contiguity and improved annotation.</title>
        <authorList>
            <person name="Wang L."/>
            <person name="Zhu T."/>
            <person name="Rodriguez J.C."/>
            <person name="Deal K.R."/>
            <person name="Dubcovsky J."/>
            <person name="McGuire P.E."/>
            <person name="Lux T."/>
            <person name="Spannagl M."/>
            <person name="Mayer K.F.X."/>
            <person name="Baldrich P."/>
            <person name="Meyers B.C."/>
            <person name="Huo N."/>
            <person name="Gu Y.Q."/>
            <person name="Zhou H."/>
            <person name="Devos K.M."/>
            <person name="Bennetzen J.L."/>
            <person name="Unver T."/>
            <person name="Budak H."/>
            <person name="Gulick P.J."/>
            <person name="Galiba G."/>
            <person name="Kalapos B."/>
            <person name="Nelson D.R."/>
            <person name="Li P."/>
            <person name="You F.M."/>
            <person name="Luo M.C."/>
            <person name="Dvorak J."/>
        </authorList>
    </citation>
    <scope>NUCLEOTIDE SEQUENCE [LARGE SCALE GENOMIC DNA]</scope>
    <source>
        <strain evidence="1">cv. AL8/78</strain>
    </source>
</reference>
<keyword evidence="2" id="KW-1185">Reference proteome</keyword>
<organism evidence="1 2">
    <name type="scientific">Aegilops tauschii subsp. strangulata</name>
    <name type="common">Goatgrass</name>
    <dbReference type="NCBI Taxonomy" id="200361"/>
    <lineage>
        <taxon>Eukaryota</taxon>
        <taxon>Viridiplantae</taxon>
        <taxon>Streptophyta</taxon>
        <taxon>Embryophyta</taxon>
        <taxon>Tracheophyta</taxon>
        <taxon>Spermatophyta</taxon>
        <taxon>Magnoliopsida</taxon>
        <taxon>Liliopsida</taxon>
        <taxon>Poales</taxon>
        <taxon>Poaceae</taxon>
        <taxon>BOP clade</taxon>
        <taxon>Pooideae</taxon>
        <taxon>Triticodae</taxon>
        <taxon>Triticeae</taxon>
        <taxon>Triticinae</taxon>
        <taxon>Aegilops</taxon>
    </lineage>
</organism>
<evidence type="ECO:0000313" key="2">
    <source>
        <dbReference type="Proteomes" id="UP000015105"/>
    </source>
</evidence>
<sequence length="98" mass="10910">AVVGGRGRALRRAPAGRAAPVGSVGVVVQLRRRGQGGRQHVLVAGVAVLNSPSRSRPLLSHFFFLFFRSLMVGEIAWQKRIWYLVCLEMMMLFCCRNL</sequence>
<reference evidence="2" key="2">
    <citation type="journal article" date="2017" name="Nat. Plants">
        <title>The Aegilops tauschii genome reveals multiple impacts of transposons.</title>
        <authorList>
            <person name="Zhao G."/>
            <person name="Zou C."/>
            <person name="Li K."/>
            <person name="Wang K."/>
            <person name="Li T."/>
            <person name="Gao L."/>
            <person name="Zhang X."/>
            <person name="Wang H."/>
            <person name="Yang Z."/>
            <person name="Liu X."/>
            <person name="Jiang W."/>
            <person name="Mao L."/>
            <person name="Kong X."/>
            <person name="Jiao Y."/>
            <person name="Jia J."/>
        </authorList>
    </citation>
    <scope>NUCLEOTIDE SEQUENCE [LARGE SCALE GENOMIC DNA]</scope>
    <source>
        <strain evidence="2">cv. AL8/78</strain>
    </source>
</reference>
<dbReference type="EnsemblPlants" id="AET4Gv20104900.1">
    <property type="protein sequence ID" value="AET4Gv20104900.1"/>
    <property type="gene ID" value="AET4Gv20104900"/>
</dbReference>
<dbReference type="AlphaFoldDB" id="A0A453H8C4"/>
<reference evidence="1" key="4">
    <citation type="submission" date="2019-03" db="UniProtKB">
        <authorList>
            <consortium name="EnsemblPlants"/>
        </authorList>
    </citation>
    <scope>IDENTIFICATION</scope>
</reference>
<accession>A0A453H8C4</accession>
<evidence type="ECO:0000313" key="1">
    <source>
        <dbReference type="EnsemblPlants" id="AET4Gv20104900.1"/>
    </source>
</evidence>
<protein>
    <submittedName>
        <fullName evidence="1">Uncharacterized protein</fullName>
    </submittedName>
</protein>
<proteinExistence type="predicted"/>
<dbReference type="Proteomes" id="UP000015105">
    <property type="component" value="Chromosome 4D"/>
</dbReference>